<evidence type="ECO:0000313" key="3">
    <source>
        <dbReference type="Proteomes" id="UP001470230"/>
    </source>
</evidence>
<dbReference type="Proteomes" id="UP001470230">
    <property type="component" value="Unassembled WGS sequence"/>
</dbReference>
<protein>
    <submittedName>
        <fullName evidence="1">Uncharacterized protein</fullName>
    </submittedName>
</protein>
<sequence>MSDRVAQKALRCDFFRAARKKLKEKCNSRLLFFFANGRKTRLRVVAKQIADARVVNGLRNVDLFQRVQKCFECSIVTDL</sequence>
<dbReference type="EMBL" id="JAPFFF010000249">
    <property type="protein sequence ID" value="KAK8835020.1"/>
    <property type="molecule type" value="Genomic_DNA"/>
</dbReference>
<keyword evidence="3" id="KW-1185">Reference proteome</keyword>
<reference evidence="1 3" key="1">
    <citation type="submission" date="2024-04" db="EMBL/GenBank/DDBJ databases">
        <title>Tritrichomonas musculus Genome.</title>
        <authorList>
            <person name="Alves-Ferreira E."/>
            <person name="Grigg M."/>
            <person name="Lorenzi H."/>
            <person name="Galac M."/>
        </authorList>
    </citation>
    <scope>NUCLEOTIDE SEQUENCE [LARGE SCALE GENOMIC DNA]</scope>
    <source>
        <strain evidence="1 3">EAF2021</strain>
    </source>
</reference>
<evidence type="ECO:0000313" key="2">
    <source>
        <dbReference type="EMBL" id="KAK8839409.1"/>
    </source>
</evidence>
<dbReference type="EMBL" id="JAPFFF010000051">
    <property type="protein sequence ID" value="KAK8839409.1"/>
    <property type="molecule type" value="Genomic_DNA"/>
</dbReference>
<comment type="caution">
    <text evidence="1">The sequence shown here is derived from an EMBL/GenBank/DDBJ whole genome shotgun (WGS) entry which is preliminary data.</text>
</comment>
<organism evidence="1 3">
    <name type="scientific">Tritrichomonas musculus</name>
    <dbReference type="NCBI Taxonomy" id="1915356"/>
    <lineage>
        <taxon>Eukaryota</taxon>
        <taxon>Metamonada</taxon>
        <taxon>Parabasalia</taxon>
        <taxon>Tritrichomonadida</taxon>
        <taxon>Tritrichomonadidae</taxon>
        <taxon>Tritrichomonas</taxon>
    </lineage>
</organism>
<name>A0ABR2GM48_9EUKA</name>
<gene>
    <name evidence="1" type="ORF">M9Y10_019446</name>
    <name evidence="2" type="ORF">M9Y10_031758</name>
</gene>
<accession>A0ABR2GM48</accession>
<proteinExistence type="predicted"/>
<evidence type="ECO:0000313" key="1">
    <source>
        <dbReference type="EMBL" id="KAK8835020.1"/>
    </source>
</evidence>